<dbReference type="GO" id="GO:0006508">
    <property type="term" value="P:proteolysis"/>
    <property type="evidence" value="ECO:0007669"/>
    <property type="project" value="UniProtKB-KW"/>
</dbReference>
<evidence type="ECO:0000256" key="6">
    <source>
        <dbReference type="ARBA" id="ARBA00022825"/>
    </source>
</evidence>
<dbReference type="AlphaFoldDB" id="A0A2S7JYT4"/>
<dbReference type="Pfam" id="PF13180">
    <property type="entry name" value="PDZ_2"/>
    <property type="match status" value="1"/>
</dbReference>
<evidence type="ECO:0000256" key="9">
    <source>
        <dbReference type="SAM" id="MobiDB-lite"/>
    </source>
</evidence>
<evidence type="ECO:0000256" key="7">
    <source>
        <dbReference type="PIRSR" id="PIRSR611782-1"/>
    </source>
</evidence>
<keyword evidence="6" id="KW-0720">Serine protease</keyword>
<keyword evidence="4" id="KW-0677">Repeat</keyword>
<dbReference type="InterPro" id="IPR036034">
    <property type="entry name" value="PDZ_sf"/>
</dbReference>
<keyword evidence="13" id="KW-1185">Reference proteome</keyword>
<dbReference type="OrthoDB" id="9758917at2"/>
<dbReference type="SUPFAM" id="SSF50156">
    <property type="entry name" value="PDZ domain-like"/>
    <property type="match status" value="2"/>
</dbReference>
<evidence type="ECO:0000256" key="4">
    <source>
        <dbReference type="ARBA" id="ARBA00022737"/>
    </source>
</evidence>
<evidence type="ECO:0000256" key="3">
    <source>
        <dbReference type="ARBA" id="ARBA00022729"/>
    </source>
</evidence>
<feature type="active site" description="Charge relay system" evidence="7">
    <location>
        <position position="176"/>
    </location>
</feature>
<reference evidence="12 13" key="1">
    <citation type="submission" date="2017-12" db="EMBL/GenBank/DDBJ databases">
        <authorList>
            <person name="Hurst M.R.H."/>
        </authorList>
    </citation>
    <scope>NUCLEOTIDE SEQUENCE [LARGE SCALE GENOMIC DNA]</scope>
    <source>
        <strain evidence="12 13">SY-3-19</strain>
    </source>
</reference>
<feature type="binding site" evidence="8">
    <location>
        <position position="146"/>
    </location>
    <ligand>
        <name>substrate</name>
    </ligand>
</feature>
<feature type="active site" description="Charge relay system" evidence="7">
    <location>
        <position position="146"/>
    </location>
</feature>
<dbReference type="PROSITE" id="PS50106">
    <property type="entry name" value="PDZ"/>
    <property type="match status" value="2"/>
</dbReference>
<feature type="chain" id="PRO_5039530100" evidence="10">
    <location>
        <begin position="35"/>
        <end position="504"/>
    </location>
</feature>
<dbReference type="InterPro" id="IPR001478">
    <property type="entry name" value="PDZ"/>
</dbReference>
<evidence type="ECO:0000256" key="1">
    <source>
        <dbReference type="ARBA" id="ARBA00010541"/>
    </source>
</evidence>
<dbReference type="InterPro" id="IPR001940">
    <property type="entry name" value="Peptidase_S1C"/>
</dbReference>
<dbReference type="InterPro" id="IPR009003">
    <property type="entry name" value="Peptidase_S1_PA"/>
</dbReference>
<sequence length="504" mass="53348">MDAASRLPPAKGTSMRLRSSLIFAALLAASAACAQPAPETQDAQGGGPGGGGQGEMAGDIIESPRVVPQSMEEVKLSFAPGVERAAPAVVNVYTKRVIQQRSPFAGDPFFERFFGGAFDAPRERVQNSLGSGVLVSPDGVIVTNNHVIEGMTEIKVVLHDRREYEAELVMADPQTDLAVLQIEADEPLPFLSFANSDSIHVGDVVLAIGNPFGVGQTVTSGIVSALARTAVSISDYQFFIQTDAAINPGNSGGALIDIDGRLVGVNSAIYSRSGGSNGIGFAIPSRLVQQVIKSAVSGTALVRPWIGASSDTVTADMAKALKLDRPAGAIVNDVWKKGPADRAGIKPGDVITEVDGQPVYDAQALQYRVGVNNDGDTTRVVYVRNGKQHTASVKLALPPENPARDTRELEGKHPLNGVTVDNLSPRYSEELGLDPLSKGVVVSKVDGRSFAARRGLRPGHKIISINGKEISTTAELEREIKKPATRWELEVDTGGRIVPWRVGR</sequence>
<dbReference type="Gene3D" id="2.30.42.10">
    <property type="match status" value="2"/>
</dbReference>
<dbReference type="Pfam" id="PF00595">
    <property type="entry name" value="PDZ"/>
    <property type="match status" value="1"/>
</dbReference>
<dbReference type="SMART" id="SM00228">
    <property type="entry name" value="PDZ"/>
    <property type="match status" value="2"/>
</dbReference>
<keyword evidence="5" id="KW-0378">Hydrolase</keyword>
<name>A0A2S7JYT4_9PROT</name>
<dbReference type="PROSITE" id="PS51257">
    <property type="entry name" value="PROKAR_LIPOPROTEIN"/>
    <property type="match status" value="1"/>
</dbReference>
<organism evidence="12 13">
    <name type="scientific">Hyphococcus luteus</name>
    <dbReference type="NCBI Taxonomy" id="2058213"/>
    <lineage>
        <taxon>Bacteria</taxon>
        <taxon>Pseudomonadati</taxon>
        <taxon>Pseudomonadota</taxon>
        <taxon>Alphaproteobacteria</taxon>
        <taxon>Parvularculales</taxon>
        <taxon>Parvularculaceae</taxon>
        <taxon>Hyphococcus</taxon>
    </lineage>
</organism>
<feature type="binding site" evidence="8">
    <location>
        <position position="176"/>
    </location>
    <ligand>
        <name>substrate</name>
    </ligand>
</feature>
<dbReference type="SUPFAM" id="SSF50494">
    <property type="entry name" value="Trypsin-like serine proteases"/>
    <property type="match status" value="1"/>
</dbReference>
<comment type="caution">
    <text evidence="12">The sequence shown here is derived from an EMBL/GenBank/DDBJ whole genome shotgun (WGS) entry which is preliminary data.</text>
</comment>
<feature type="domain" description="PDZ" evidence="11">
    <location>
        <begin position="326"/>
        <end position="386"/>
    </location>
</feature>
<dbReference type="NCBIfam" id="TIGR02037">
    <property type="entry name" value="degP_htrA_DO"/>
    <property type="match status" value="1"/>
</dbReference>
<evidence type="ECO:0000313" key="13">
    <source>
        <dbReference type="Proteomes" id="UP000239504"/>
    </source>
</evidence>
<protein>
    <submittedName>
        <fullName evidence="12">Serine protease</fullName>
    </submittedName>
</protein>
<dbReference type="InterPro" id="IPR011782">
    <property type="entry name" value="Pept_S1C_Do"/>
</dbReference>
<feature type="region of interest" description="Disordered" evidence="9">
    <location>
        <begin position="37"/>
        <end position="58"/>
    </location>
</feature>
<feature type="signal peptide" evidence="10">
    <location>
        <begin position="1"/>
        <end position="34"/>
    </location>
</feature>
<comment type="similarity">
    <text evidence="1">Belongs to the peptidase S1C family.</text>
</comment>
<evidence type="ECO:0000256" key="5">
    <source>
        <dbReference type="ARBA" id="ARBA00022801"/>
    </source>
</evidence>
<proteinExistence type="inferred from homology"/>
<dbReference type="PRINTS" id="PR00834">
    <property type="entry name" value="PROTEASES2C"/>
</dbReference>
<gene>
    <name evidence="12" type="ORF">CW354_20915</name>
</gene>
<accession>A0A2S7JYT4</accession>
<feature type="domain" description="PDZ" evidence="11">
    <location>
        <begin position="417"/>
        <end position="471"/>
    </location>
</feature>
<dbReference type="PANTHER" id="PTHR22939">
    <property type="entry name" value="SERINE PROTEASE FAMILY S1C HTRA-RELATED"/>
    <property type="match status" value="1"/>
</dbReference>
<evidence type="ECO:0000256" key="10">
    <source>
        <dbReference type="SAM" id="SignalP"/>
    </source>
</evidence>
<dbReference type="Gene3D" id="2.40.10.120">
    <property type="match status" value="1"/>
</dbReference>
<feature type="active site" description="Charge relay system" evidence="7">
    <location>
        <position position="251"/>
    </location>
</feature>
<dbReference type="GO" id="GO:0004252">
    <property type="term" value="F:serine-type endopeptidase activity"/>
    <property type="evidence" value="ECO:0007669"/>
    <property type="project" value="InterPro"/>
</dbReference>
<feature type="binding site" evidence="8">
    <location>
        <begin position="249"/>
        <end position="251"/>
    </location>
    <ligand>
        <name>substrate</name>
    </ligand>
</feature>
<evidence type="ECO:0000256" key="8">
    <source>
        <dbReference type="PIRSR" id="PIRSR611782-2"/>
    </source>
</evidence>
<keyword evidence="2 12" id="KW-0645">Protease</keyword>
<feature type="region of interest" description="Disordered" evidence="9">
    <location>
        <begin position="398"/>
        <end position="417"/>
    </location>
</feature>
<feature type="compositionally biased region" description="Basic and acidic residues" evidence="9">
    <location>
        <begin position="402"/>
        <end position="413"/>
    </location>
</feature>
<evidence type="ECO:0000313" key="12">
    <source>
        <dbReference type="EMBL" id="PQA85409.1"/>
    </source>
</evidence>
<feature type="compositionally biased region" description="Gly residues" evidence="9">
    <location>
        <begin position="44"/>
        <end position="55"/>
    </location>
</feature>
<evidence type="ECO:0000259" key="11">
    <source>
        <dbReference type="PROSITE" id="PS50106"/>
    </source>
</evidence>
<keyword evidence="3 10" id="KW-0732">Signal</keyword>
<dbReference type="PANTHER" id="PTHR22939:SF129">
    <property type="entry name" value="SERINE PROTEASE HTRA2, MITOCHONDRIAL"/>
    <property type="match status" value="1"/>
</dbReference>
<dbReference type="Pfam" id="PF13365">
    <property type="entry name" value="Trypsin_2"/>
    <property type="match status" value="1"/>
</dbReference>
<evidence type="ECO:0000256" key="2">
    <source>
        <dbReference type="ARBA" id="ARBA00022670"/>
    </source>
</evidence>
<dbReference type="Proteomes" id="UP000239504">
    <property type="component" value="Unassembled WGS sequence"/>
</dbReference>
<dbReference type="EMBL" id="PJCH01000017">
    <property type="protein sequence ID" value="PQA85409.1"/>
    <property type="molecule type" value="Genomic_DNA"/>
</dbReference>